<keyword evidence="6 7" id="KW-0472">Membrane</keyword>
<proteinExistence type="inferred from homology"/>
<evidence type="ECO:0000256" key="5">
    <source>
        <dbReference type="ARBA" id="ARBA00022989"/>
    </source>
</evidence>
<feature type="transmembrane region" description="Helical" evidence="7">
    <location>
        <begin position="76"/>
        <end position="96"/>
    </location>
</feature>
<comment type="subcellular location">
    <subcellularLocation>
        <location evidence="1 7">Cell membrane</location>
        <topology evidence="1 7">Multi-pass membrane protein</topology>
    </subcellularLocation>
</comment>
<dbReference type="CDD" id="cd06261">
    <property type="entry name" value="TM_PBP2"/>
    <property type="match status" value="1"/>
</dbReference>
<evidence type="ECO:0000259" key="9">
    <source>
        <dbReference type="PROSITE" id="PS50928"/>
    </source>
</evidence>
<accession>A0ABV3DVX0</accession>
<feature type="transmembrane region" description="Helical" evidence="7">
    <location>
        <begin position="257"/>
        <end position="282"/>
    </location>
</feature>
<evidence type="ECO:0000256" key="4">
    <source>
        <dbReference type="ARBA" id="ARBA00022692"/>
    </source>
</evidence>
<feature type="region of interest" description="Disordered" evidence="8">
    <location>
        <begin position="1"/>
        <end position="52"/>
    </location>
</feature>
<sequence>MSETLDPPRTAEAADGDGAHGATPADRSGTERTAAAATTDQPWPARGKDAVVPPRSARLRGRARGFGTFLRHRPGLAVSLVFVAFVLLAAVAPGIVAPGDPLTGEPADKLQGPGAEHLFGTDQLGRDVFTRLVHGTSLSLRATALAVVVALVLGTSLGLAAGFVGGVVDDAVMRLVDVLQAIPRLLLSLAVITALGFGTTKVAFAVGLASAAGFARVMRAEVLRVRSAGYVEAAHACGVRPTGVLLRHILPNSWGPVLVMAALEFGVAILAVSSLSFLGFGATPPTPEWGSLVSEGRNYVATAWWLTAFPGLVIAATVLAANRISRALDTERGDDR</sequence>
<keyword evidence="4 7" id="KW-0812">Transmembrane</keyword>
<name>A0ABV3DVX0_9ACTN</name>
<dbReference type="SUPFAM" id="SSF161098">
    <property type="entry name" value="MetI-like"/>
    <property type="match status" value="1"/>
</dbReference>
<organism evidence="10 11">
    <name type="scientific">Streptodolium elevatio</name>
    <dbReference type="NCBI Taxonomy" id="3157996"/>
    <lineage>
        <taxon>Bacteria</taxon>
        <taxon>Bacillati</taxon>
        <taxon>Actinomycetota</taxon>
        <taxon>Actinomycetes</taxon>
        <taxon>Kitasatosporales</taxon>
        <taxon>Streptomycetaceae</taxon>
        <taxon>Streptodolium</taxon>
    </lineage>
</organism>
<evidence type="ECO:0000256" key="2">
    <source>
        <dbReference type="ARBA" id="ARBA00022448"/>
    </source>
</evidence>
<evidence type="ECO:0000313" key="10">
    <source>
        <dbReference type="EMBL" id="MEU8139314.1"/>
    </source>
</evidence>
<gene>
    <name evidence="10" type="ORF">AB0C36_38180</name>
</gene>
<evidence type="ECO:0000313" key="11">
    <source>
        <dbReference type="Proteomes" id="UP001551482"/>
    </source>
</evidence>
<feature type="domain" description="ABC transmembrane type-1" evidence="9">
    <location>
        <begin position="136"/>
        <end position="325"/>
    </location>
</feature>
<comment type="caution">
    <text evidence="10">The sequence shown here is derived from an EMBL/GenBank/DDBJ whole genome shotgun (WGS) entry which is preliminary data.</text>
</comment>
<dbReference type="Pfam" id="PF00528">
    <property type="entry name" value="BPD_transp_1"/>
    <property type="match status" value="1"/>
</dbReference>
<protein>
    <submittedName>
        <fullName evidence="10">ABC transporter permease</fullName>
    </submittedName>
</protein>
<dbReference type="Proteomes" id="UP001551482">
    <property type="component" value="Unassembled WGS sequence"/>
</dbReference>
<dbReference type="Gene3D" id="1.10.3720.10">
    <property type="entry name" value="MetI-like"/>
    <property type="match status" value="1"/>
</dbReference>
<reference evidence="10 11" key="1">
    <citation type="submission" date="2024-06" db="EMBL/GenBank/DDBJ databases">
        <title>The Natural Products Discovery Center: Release of the First 8490 Sequenced Strains for Exploring Actinobacteria Biosynthetic Diversity.</title>
        <authorList>
            <person name="Kalkreuter E."/>
            <person name="Kautsar S.A."/>
            <person name="Yang D."/>
            <person name="Bader C.D."/>
            <person name="Teijaro C.N."/>
            <person name="Fluegel L."/>
            <person name="Davis C.M."/>
            <person name="Simpson J.R."/>
            <person name="Lauterbach L."/>
            <person name="Steele A.D."/>
            <person name="Gui C."/>
            <person name="Meng S."/>
            <person name="Li G."/>
            <person name="Viehrig K."/>
            <person name="Ye F."/>
            <person name="Su P."/>
            <person name="Kiefer A.F."/>
            <person name="Nichols A."/>
            <person name="Cepeda A.J."/>
            <person name="Yan W."/>
            <person name="Fan B."/>
            <person name="Jiang Y."/>
            <person name="Adhikari A."/>
            <person name="Zheng C.-J."/>
            <person name="Schuster L."/>
            <person name="Cowan T.M."/>
            <person name="Smanski M.J."/>
            <person name="Chevrette M.G."/>
            <person name="De Carvalho L.P.S."/>
            <person name="Shen B."/>
        </authorList>
    </citation>
    <scope>NUCLEOTIDE SEQUENCE [LARGE SCALE GENOMIC DNA]</scope>
    <source>
        <strain evidence="10 11">NPDC048946</strain>
    </source>
</reference>
<keyword evidence="11" id="KW-1185">Reference proteome</keyword>
<keyword evidence="3" id="KW-1003">Cell membrane</keyword>
<dbReference type="EMBL" id="JBEZFP010000167">
    <property type="protein sequence ID" value="MEU8139314.1"/>
    <property type="molecule type" value="Genomic_DNA"/>
</dbReference>
<dbReference type="InterPro" id="IPR035906">
    <property type="entry name" value="MetI-like_sf"/>
</dbReference>
<feature type="transmembrane region" description="Helical" evidence="7">
    <location>
        <begin position="302"/>
        <end position="322"/>
    </location>
</feature>
<keyword evidence="2 7" id="KW-0813">Transport</keyword>
<dbReference type="PROSITE" id="PS50928">
    <property type="entry name" value="ABC_TM1"/>
    <property type="match status" value="1"/>
</dbReference>
<dbReference type="InterPro" id="IPR050366">
    <property type="entry name" value="BP-dependent_transpt_permease"/>
</dbReference>
<dbReference type="PANTHER" id="PTHR43386:SF25">
    <property type="entry name" value="PEPTIDE ABC TRANSPORTER PERMEASE PROTEIN"/>
    <property type="match status" value="1"/>
</dbReference>
<comment type="similarity">
    <text evidence="7">Belongs to the binding-protein-dependent transport system permease family.</text>
</comment>
<evidence type="ECO:0000256" key="1">
    <source>
        <dbReference type="ARBA" id="ARBA00004651"/>
    </source>
</evidence>
<evidence type="ECO:0000256" key="7">
    <source>
        <dbReference type="RuleBase" id="RU363032"/>
    </source>
</evidence>
<feature type="transmembrane region" description="Helical" evidence="7">
    <location>
        <begin position="144"/>
        <end position="168"/>
    </location>
</feature>
<dbReference type="PANTHER" id="PTHR43386">
    <property type="entry name" value="OLIGOPEPTIDE TRANSPORT SYSTEM PERMEASE PROTEIN APPC"/>
    <property type="match status" value="1"/>
</dbReference>
<dbReference type="RefSeq" id="WP_358363336.1">
    <property type="nucleotide sequence ID" value="NZ_JBEZFP010000167.1"/>
</dbReference>
<evidence type="ECO:0000256" key="3">
    <source>
        <dbReference type="ARBA" id="ARBA00022475"/>
    </source>
</evidence>
<evidence type="ECO:0000256" key="6">
    <source>
        <dbReference type="ARBA" id="ARBA00023136"/>
    </source>
</evidence>
<evidence type="ECO:0000256" key="8">
    <source>
        <dbReference type="SAM" id="MobiDB-lite"/>
    </source>
</evidence>
<dbReference type="InterPro" id="IPR000515">
    <property type="entry name" value="MetI-like"/>
</dbReference>
<keyword evidence="5 7" id="KW-1133">Transmembrane helix</keyword>